<dbReference type="AlphaFoldDB" id="A0ABD0KUU6"/>
<evidence type="ECO:0000313" key="2">
    <source>
        <dbReference type="EMBL" id="KAK7490776.1"/>
    </source>
</evidence>
<name>A0ABD0KUU6_9CAEN</name>
<keyword evidence="3" id="KW-1185">Reference proteome</keyword>
<keyword evidence="1" id="KW-0732">Signal</keyword>
<gene>
    <name evidence="2" type="ORF">BaRGS_00018005</name>
</gene>
<comment type="caution">
    <text evidence="2">The sequence shown here is derived from an EMBL/GenBank/DDBJ whole genome shotgun (WGS) entry which is preliminary data.</text>
</comment>
<evidence type="ECO:0000256" key="1">
    <source>
        <dbReference type="SAM" id="SignalP"/>
    </source>
</evidence>
<organism evidence="2 3">
    <name type="scientific">Batillaria attramentaria</name>
    <dbReference type="NCBI Taxonomy" id="370345"/>
    <lineage>
        <taxon>Eukaryota</taxon>
        <taxon>Metazoa</taxon>
        <taxon>Spiralia</taxon>
        <taxon>Lophotrochozoa</taxon>
        <taxon>Mollusca</taxon>
        <taxon>Gastropoda</taxon>
        <taxon>Caenogastropoda</taxon>
        <taxon>Sorbeoconcha</taxon>
        <taxon>Cerithioidea</taxon>
        <taxon>Batillariidae</taxon>
        <taxon>Batillaria</taxon>
    </lineage>
</organism>
<evidence type="ECO:0000313" key="3">
    <source>
        <dbReference type="Proteomes" id="UP001519460"/>
    </source>
</evidence>
<evidence type="ECO:0008006" key="4">
    <source>
        <dbReference type="Google" id="ProtNLM"/>
    </source>
</evidence>
<dbReference type="Proteomes" id="UP001519460">
    <property type="component" value="Unassembled WGS sequence"/>
</dbReference>
<feature type="signal peptide" evidence="1">
    <location>
        <begin position="1"/>
        <end position="24"/>
    </location>
</feature>
<proteinExistence type="predicted"/>
<reference evidence="2 3" key="1">
    <citation type="journal article" date="2023" name="Sci. Data">
        <title>Genome assembly of the Korean intertidal mud-creeper Batillaria attramentaria.</title>
        <authorList>
            <person name="Patra A.K."/>
            <person name="Ho P.T."/>
            <person name="Jun S."/>
            <person name="Lee S.J."/>
            <person name="Kim Y."/>
            <person name="Won Y.J."/>
        </authorList>
    </citation>
    <scope>NUCLEOTIDE SEQUENCE [LARGE SCALE GENOMIC DNA]</scope>
    <source>
        <strain evidence="2">Wonlab-2016</strain>
    </source>
</reference>
<sequence length="109" mass="12279">MTGFRELLLSSVLTSLLLFRSANACDKNATVNCLTALNGTGIDQNTPNVDAVCRLQSTAMKRKGTQKKKTDRKCVMRLRVQKCLNRWTVRHPTVDTARFGRDPDYGPHR</sequence>
<accession>A0ABD0KUU6</accession>
<protein>
    <recommendedName>
        <fullName evidence="4">Secreted protein</fullName>
    </recommendedName>
</protein>
<dbReference type="EMBL" id="JACVVK020000123">
    <property type="protein sequence ID" value="KAK7490776.1"/>
    <property type="molecule type" value="Genomic_DNA"/>
</dbReference>
<feature type="chain" id="PRO_5044838562" description="Secreted protein" evidence="1">
    <location>
        <begin position="25"/>
        <end position="109"/>
    </location>
</feature>